<feature type="compositionally biased region" description="Polar residues" evidence="1">
    <location>
        <begin position="20"/>
        <end position="33"/>
    </location>
</feature>
<dbReference type="RefSeq" id="XP_033402195.1">
    <property type="nucleotide sequence ID" value="XM_033539625.1"/>
</dbReference>
<dbReference type="EMBL" id="ML995475">
    <property type="protein sequence ID" value="KAF2146486.1"/>
    <property type="molecule type" value="Genomic_DNA"/>
</dbReference>
<feature type="compositionally biased region" description="Polar residues" evidence="1">
    <location>
        <begin position="125"/>
        <end position="136"/>
    </location>
</feature>
<accession>A0A6A6BQX4</accession>
<name>A0A6A6BQX4_9PEZI</name>
<protein>
    <submittedName>
        <fullName evidence="2">Uncharacterized protein</fullName>
    </submittedName>
</protein>
<gene>
    <name evidence="2" type="ORF">K452DRAFT_282660</name>
</gene>
<sequence>MAPGAKALAHFDEAPDFGSFGTSAQATQLSENIENPEPHGQPSTTQSHGNVGLQRTDSQTFIEDTQQGIAALQSDLFSSFPDEWLSSDPMGSSPILERPSKRLRLSPGSEINEPFDDAQMDENPQHATTSNFQSPEMSPKLPGSMNSQMPSSQLPEDYGLGDWQTPTSSMGAPISSLKSQSENYVDPAPMAVHNVLAPSSPEEAMETRRSNCDRTAETTFLLSQSSLQDDANDVQDRASQADQDASTSLVKDTSEKNKGASDGSAYRNEGPANYDFASLPIKLFSPSASVSNKTSFNEMTELLEQYVENLPLEKHYRPAFVSRPINDTDRGCWMFDTSTWRLDRQYEFWTGMQELLEKGYLENVSCQRNISNDIGSDRTDGKEAEGLGMVWLFCWGQVAPHIWLVMLVQSHLEVRKSKARWTVGPPPEDLEVVVQMP</sequence>
<feature type="region of interest" description="Disordered" evidence="1">
    <location>
        <begin position="1"/>
        <end position="67"/>
    </location>
</feature>
<feature type="compositionally biased region" description="Polar residues" evidence="1">
    <location>
        <begin position="144"/>
        <end position="154"/>
    </location>
</feature>
<organism evidence="2 3">
    <name type="scientific">Aplosporella prunicola CBS 121167</name>
    <dbReference type="NCBI Taxonomy" id="1176127"/>
    <lineage>
        <taxon>Eukaryota</taxon>
        <taxon>Fungi</taxon>
        <taxon>Dikarya</taxon>
        <taxon>Ascomycota</taxon>
        <taxon>Pezizomycotina</taxon>
        <taxon>Dothideomycetes</taxon>
        <taxon>Dothideomycetes incertae sedis</taxon>
        <taxon>Botryosphaeriales</taxon>
        <taxon>Aplosporellaceae</taxon>
        <taxon>Aplosporella</taxon>
    </lineage>
</organism>
<evidence type="ECO:0000313" key="3">
    <source>
        <dbReference type="Proteomes" id="UP000799438"/>
    </source>
</evidence>
<feature type="compositionally biased region" description="Polar residues" evidence="1">
    <location>
        <begin position="237"/>
        <end position="251"/>
    </location>
</feature>
<dbReference type="AlphaFoldDB" id="A0A6A6BQX4"/>
<dbReference type="Proteomes" id="UP000799438">
    <property type="component" value="Unassembled WGS sequence"/>
</dbReference>
<feature type="region of interest" description="Disordered" evidence="1">
    <location>
        <begin position="80"/>
        <end position="158"/>
    </location>
</feature>
<reference evidence="2" key="1">
    <citation type="journal article" date="2020" name="Stud. Mycol.">
        <title>101 Dothideomycetes genomes: a test case for predicting lifestyles and emergence of pathogens.</title>
        <authorList>
            <person name="Haridas S."/>
            <person name="Albert R."/>
            <person name="Binder M."/>
            <person name="Bloem J."/>
            <person name="Labutti K."/>
            <person name="Salamov A."/>
            <person name="Andreopoulos B."/>
            <person name="Baker S."/>
            <person name="Barry K."/>
            <person name="Bills G."/>
            <person name="Bluhm B."/>
            <person name="Cannon C."/>
            <person name="Castanera R."/>
            <person name="Culley D."/>
            <person name="Daum C."/>
            <person name="Ezra D."/>
            <person name="Gonzalez J."/>
            <person name="Henrissat B."/>
            <person name="Kuo A."/>
            <person name="Liang C."/>
            <person name="Lipzen A."/>
            <person name="Lutzoni F."/>
            <person name="Magnuson J."/>
            <person name="Mondo S."/>
            <person name="Nolan M."/>
            <person name="Ohm R."/>
            <person name="Pangilinan J."/>
            <person name="Park H.-J."/>
            <person name="Ramirez L."/>
            <person name="Alfaro M."/>
            <person name="Sun H."/>
            <person name="Tritt A."/>
            <person name="Yoshinaga Y."/>
            <person name="Zwiers L.-H."/>
            <person name="Turgeon B."/>
            <person name="Goodwin S."/>
            <person name="Spatafora J."/>
            <person name="Crous P."/>
            <person name="Grigoriev I."/>
        </authorList>
    </citation>
    <scope>NUCLEOTIDE SEQUENCE</scope>
    <source>
        <strain evidence="2">CBS 121167</strain>
    </source>
</reference>
<dbReference type="OrthoDB" id="5395975at2759"/>
<proteinExistence type="predicted"/>
<dbReference type="GeneID" id="54297121"/>
<feature type="compositionally biased region" description="Polar residues" evidence="1">
    <location>
        <begin position="41"/>
        <end position="67"/>
    </location>
</feature>
<evidence type="ECO:0000313" key="2">
    <source>
        <dbReference type="EMBL" id="KAF2146486.1"/>
    </source>
</evidence>
<evidence type="ECO:0000256" key="1">
    <source>
        <dbReference type="SAM" id="MobiDB-lite"/>
    </source>
</evidence>
<keyword evidence="3" id="KW-1185">Reference proteome</keyword>
<feature type="region of interest" description="Disordered" evidence="1">
    <location>
        <begin position="224"/>
        <end position="269"/>
    </location>
</feature>